<dbReference type="Pfam" id="PF00150">
    <property type="entry name" value="Cellulase"/>
    <property type="match status" value="1"/>
</dbReference>
<dbReference type="RefSeq" id="WP_344968486.1">
    <property type="nucleotide sequence ID" value="NZ_BAABDD010000004.1"/>
</dbReference>
<dbReference type="InterPro" id="IPR018087">
    <property type="entry name" value="Glyco_hydro_5_CS"/>
</dbReference>
<protein>
    <recommendedName>
        <fullName evidence="7">Endoglucanase</fullName>
        <ecNumber evidence="7">3.2.1.4</ecNumber>
    </recommendedName>
</protein>
<keyword evidence="4 7" id="KW-0119">Carbohydrate metabolism</keyword>
<keyword evidence="5 7" id="KW-0326">Glycosidase</keyword>
<dbReference type="Pfam" id="PF00942">
    <property type="entry name" value="CBM_3"/>
    <property type="match status" value="1"/>
</dbReference>
<dbReference type="InterPro" id="IPR001956">
    <property type="entry name" value="CBM3"/>
</dbReference>
<dbReference type="PANTHER" id="PTHR35923:SF2">
    <property type="entry name" value="ENDOGLUCANASE"/>
    <property type="match status" value="1"/>
</dbReference>
<sequence>MFKRRTTAGRLRNSAAAAAVGVSLLAPMLTATPAAAAEGDDWLRTEGNTIVDANGNEVWLTGANWFGLNTTERFFHGLWSANIEDITKAMADRGLNMIRVPISTELMLEWRDGQDEVPSGINTYANPELEGLTTLEVFDYWLDLCDEYGLKVMLDVHSAEADNSGHVYPMWYKGDITPEDFYVAWEWITERYKNDDTILAMDVQNEPHGKHSESPRAKWDDSEDIDNWKHACETAGNRILDINPNVLIMCEGIEVYPRDGTSWSSTDEDDYHFNWWGGNLRGAADHPIDLGEHQDQLVYSPHDYGPSVHQQPWFEGEWDQQSLIEDVWRPNWFYLHENETSPLFMGEWGGHLDGGDNEKWMTALRGFMIDNQIHHTFWSLNPNSGDTGGLLDYDWSTWNEKYDFLKPALWQHDGKFVGLDHEVPLGSSATGTTVSAVYGTGGSDDGGDDGGDDGSDDGGDDGTTTPELKAQYKNSNSDTSGNQIRPVIQVSNTGSTDADLSRVSVRYYLTKEGSASLSYTCDYAAIDCSNVSGSFQAMATPTAEADTYLELSLSGTLAPNESTGDIQNRINKSDWSNFDESNDYSHGTNTSYADAENITIHVDGELVWGTPPA</sequence>
<comment type="similarity">
    <text evidence="7">Belongs to the glycosyl hydrolase 5 (cellulase A) family.</text>
</comment>
<dbReference type="EC" id="3.2.1.4" evidence="7"/>
<gene>
    <name evidence="11" type="ORF">GCM10022402_13630</name>
</gene>
<comment type="catalytic activity">
    <reaction evidence="1 7">
        <text>Endohydrolysis of (1-&gt;4)-beta-D-glucosidic linkages in cellulose, lichenin and cereal beta-D-glucans.</text>
        <dbReference type="EC" id="3.2.1.4"/>
    </reaction>
</comment>
<keyword evidence="3 7" id="KW-0136">Cellulose degradation</keyword>
<dbReference type="PANTHER" id="PTHR35923">
    <property type="entry name" value="MAJOR EXTRACELLULAR ENDOGLUCANASE"/>
    <property type="match status" value="1"/>
</dbReference>
<feature type="chain" id="PRO_5047204742" description="Endoglucanase" evidence="9">
    <location>
        <begin position="37"/>
        <end position="613"/>
    </location>
</feature>
<dbReference type="InterPro" id="IPR001547">
    <property type="entry name" value="Glyco_hydro_5"/>
</dbReference>
<evidence type="ECO:0000256" key="2">
    <source>
        <dbReference type="ARBA" id="ARBA00022801"/>
    </source>
</evidence>
<dbReference type="PROSITE" id="PS51172">
    <property type="entry name" value="CBM3"/>
    <property type="match status" value="1"/>
</dbReference>
<feature type="signal peptide" evidence="9">
    <location>
        <begin position="1"/>
        <end position="36"/>
    </location>
</feature>
<evidence type="ECO:0000256" key="4">
    <source>
        <dbReference type="ARBA" id="ARBA00023277"/>
    </source>
</evidence>
<organism evidence="11 12">
    <name type="scientific">Salinactinospora qingdaonensis</name>
    <dbReference type="NCBI Taxonomy" id="702744"/>
    <lineage>
        <taxon>Bacteria</taxon>
        <taxon>Bacillati</taxon>
        <taxon>Actinomycetota</taxon>
        <taxon>Actinomycetes</taxon>
        <taxon>Streptosporangiales</taxon>
        <taxon>Nocardiopsidaceae</taxon>
        <taxon>Salinactinospora</taxon>
    </lineage>
</organism>
<dbReference type="Proteomes" id="UP001500908">
    <property type="component" value="Unassembled WGS sequence"/>
</dbReference>
<evidence type="ECO:0000313" key="11">
    <source>
        <dbReference type="EMBL" id="GAA3734616.1"/>
    </source>
</evidence>
<evidence type="ECO:0000256" key="6">
    <source>
        <dbReference type="ARBA" id="ARBA00023326"/>
    </source>
</evidence>
<keyword evidence="9" id="KW-0732">Signal</keyword>
<dbReference type="SMART" id="SM01067">
    <property type="entry name" value="CBM_3"/>
    <property type="match status" value="1"/>
</dbReference>
<evidence type="ECO:0000313" key="12">
    <source>
        <dbReference type="Proteomes" id="UP001500908"/>
    </source>
</evidence>
<reference evidence="12" key="1">
    <citation type="journal article" date="2019" name="Int. J. Syst. Evol. Microbiol.">
        <title>The Global Catalogue of Microorganisms (GCM) 10K type strain sequencing project: providing services to taxonomists for standard genome sequencing and annotation.</title>
        <authorList>
            <consortium name="The Broad Institute Genomics Platform"/>
            <consortium name="The Broad Institute Genome Sequencing Center for Infectious Disease"/>
            <person name="Wu L."/>
            <person name="Ma J."/>
        </authorList>
    </citation>
    <scope>NUCLEOTIDE SEQUENCE [LARGE SCALE GENOMIC DNA]</scope>
    <source>
        <strain evidence="12">JCM 17137</strain>
    </source>
</reference>
<keyword evidence="12" id="KW-1185">Reference proteome</keyword>
<dbReference type="Gene3D" id="2.60.40.710">
    <property type="entry name" value="Endoglucanase-like"/>
    <property type="match status" value="1"/>
</dbReference>
<evidence type="ECO:0000256" key="9">
    <source>
        <dbReference type="SAM" id="SignalP"/>
    </source>
</evidence>
<dbReference type="PROSITE" id="PS00659">
    <property type="entry name" value="GLYCOSYL_HYDROL_F5"/>
    <property type="match status" value="1"/>
</dbReference>
<dbReference type="InterPro" id="IPR008965">
    <property type="entry name" value="CBM2/CBM3_carb-bd_dom_sf"/>
</dbReference>
<feature type="region of interest" description="Disordered" evidence="8">
    <location>
        <begin position="434"/>
        <end position="485"/>
    </location>
</feature>
<dbReference type="Gene3D" id="3.20.20.80">
    <property type="entry name" value="Glycosidases"/>
    <property type="match status" value="1"/>
</dbReference>
<dbReference type="SUPFAM" id="SSF49384">
    <property type="entry name" value="Carbohydrate-binding domain"/>
    <property type="match status" value="1"/>
</dbReference>
<comment type="caution">
    <text evidence="11">The sequence shown here is derived from an EMBL/GenBank/DDBJ whole genome shotgun (WGS) entry which is preliminary data.</text>
</comment>
<dbReference type="InterPro" id="IPR017853">
    <property type="entry name" value="GH"/>
</dbReference>
<accession>A0ABP7FA48</accession>
<evidence type="ECO:0000256" key="3">
    <source>
        <dbReference type="ARBA" id="ARBA00023001"/>
    </source>
</evidence>
<evidence type="ECO:0000256" key="7">
    <source>
        <dbReference type="RuleBase" id="RU361153"/>
    </source>
</evidence>
<dbReference type="EMBL" id="BAABDD010000004">
    <property type="protein sequence ID" value="GAA3734616.1"/>
    <property type="molecule type" value="Genomic_DNA"/>
</dbReference>
<feature type="compositionally biased region" description="Acidic residues" evidence="8">
    <location>
        <begin position="445"/>
        <end position="460"/>
    </location>
</feature>
<dbReference type="SUPFAM" id="SSF51445">
    <property type="entry name" value="(Trans)glycosidases"/>
    <property type="match status" value="1"/>
</dbReference>
<dbReference type="InterPro" id="IPR036966">
    <property type="entry name" value="CBM3_sf"/>
</dbReference>
<feature type="compositionally biased region" description="Polar residues" evidence="8">
    <location>
        <begin position="472"/>
        <end position="485"/>
    </location>
</feature>
<proteinExistence type="inferred from homology"/>
<evidence type="ECO:0000256" key="1">
    <source>
        <dbReference type="ARBA" id="ARBA00000966"/>
    </source>
</evidence>
<evidence type="ECO:0000256" key="8">
    <source>
        <dbReference type="SAM" id="MobiDB-lite"/>
    </source>
</evidence>
<evidence type="ECO:0000259" key="10">
    <source>
        <dbReference type="PROSITE" id="PS51172"/>
    </source>
</evidence>
<feature type="domain" description="CBM3" evidence="10">
    <location>
        <begin position="464"/>
        <end position="613"/>
    </location>
</feature>
<keyword evidence="6 7" id="KW-0624">Polysaccharide degradation</keyword>
<keyword evidence="2 7" id="KW-0378">Hydrolase</keyword>
<evidence type="ECO:0000256" key="5">
    <source>
        <dbReference type="ARBA" id="ARBA00023295"/>
    </source>
</evidence>
<name>A0ABP7FA48_9ACTN</name>